<feature type="region of interest" description="Disordered" evidence="1">
    <location>
        <begin position="1"/>
        <end position="29"/>
    </location>
</feature>
<organism evidence="3 4">
    <name type="scientific">Phialocephala subalpina</name>
    <dbReference type="NCBI Taxonomy" id="576137"/>
    <lineage>
        <taxon>Eukaryota</taxon>
        <taxon>Fungi</taxon>
        <taxon>Dikarya</taxon>
        <taxon>Ascomycota</taxon>
        <taxon>Pezizomycotina</taxon>
        <taxon>Leotiomycetes</taxon>
        <taxon>Helotiales</taxon>
        <taxon>Mollisiaceae</taxon>
        <taxon>Phialocephala</taxon>
        <taxon>Phialocephala fortinii species complex</taxon>
    </lineage>
</organism>
<proteinExistence type="predicted"/>
<feature type="compositionally biased region" description="Low complexity" evidence="1">
    <location>
        <begin position="7"/>
        <end position="20"/>
    </location>
</feature>
<keyword evidence="2" id="KW-0812">Transmembrane</keyword>
<dbReference type="STRING" id="576137.A0A1L7XKF7"/>
<gene>
    <name evidence="3" type="ORF">PAC_15440</name>
</gene>
<name>A0A1L7XKF7_9HELO</name>
<feature type="transmembrane region" description="Helical" evidence="2">
    <location>
        <begin position="249"/>
        <end position="272"/>
    </location>
</feature>
<dbReference type="OrthoDB" id="5342924at2759"/>
<reference evidence="3 4" key="1">
    <citation type="submission" date="2016-03" db="EMBL/GenBank/DDBJ databases">
        <authorList>
            <person name="Ploux O."/>
        </authorList>
    </citation>
    <scope>NUCLEOTIDE SEQUENCE [LARGE SCALE GENOMIC DNA]</scope>
    <source>
        <strain evidence="3 4">UAMH 11012</strain>
    </source>
</reference>
<keyword evidence="2" id="KW-0472">Membrane</keyword>
<keyword evidence="4" id="KW-1185">Reference proteome</keyword>
<sequence length="617" mass="67427">MSESRRSSTVSCSSSVSEGTTCHEVHGQQSPRAIISIGLSRNNGSNISSSTLPPTSRWSLIEEDTASTAINNPQDASDEHGSKVQYQLTVDALTLDNSKSVEEGHPATESNLQKVSVKRALLDNWMKVIPHIISIVVTAAVVQLSFRNVYWMDLKAPNKDITPGLTQGGALNFLQLAAKLHELLILASISSIVLHAVQYHLTGSSGLPLGMVSNSFELTSGQFLRRKSFWTLLLTVDPNSGKRFLYMRFWILSLFAAILVVLSGPSSAIAVLPTLNYFAVDKPFNSPVLPYFIFNKSTELWPVTLTEGSLNSPIANITCQNPLSYSETQACPASGYRENYSWGGSTLLSNTDLGSNIMYTGDVGSTRRVVTTKSCNSTTFDGRASAVGLTAFISNAFTAYWQFAQDNFAGVALDANRPHISPESKCFTAMFFPTWSNTSQFPVPDWTFRYERPLNASNFTLFSIPSNGPETPSLGAVITIPLIQGAQQRSNHSNITWYQTTQNFACSEYAQWVPVDAWYEPRTDDQVEFIPEDGIANVSQDDLTRSRAKFLSTILAGMVTDGMARIAGNGAFPYSAPMFLVPNRTADGILEGKLLITSAVYGEIEVLNTTNIEDVND</sequence>
<feature type="transmembrane region" description="Helical" evidence="2">
    <location>
        <begin position="128"/>
        <end position="146"/>
    </location>
</feature>
<protein>
    <submittedName>
        <fullName evidence="3">Uncharacterized protein</fullName>
    </submittedName>
</protein>
<evidence type="ECO:0000256" key="1">
    <source>
        <dbReference type="SAM" id="MobiDB-lite"/>
    </source>
</evidence>
<dbReference type="EMBL" id="FJOG01000031">
    <property type="protein sequence ID" value="CZR65540.1"/>
    <property type="molecule type" value="Genomic_DNA"/>
</dbReference>
<dbReference type="AlphaFoldDB" id="A0A1L7XKF7"/>
<evidence type="ECO:0000313" key="4">
    <source>
        <dbReference type="Proteomes" id="UP000184330"/>
    </source>
</evidence>
<keyword evidence="2" id="KW-1133">Transmembrane helix</keyword>
<evidence type="ECO:0000256" key="2">
    <source>
        <dbReference type="SAM" id="Phobius"/>
    </source>
</evidence>
<accession>A0A1L7XKF7</accession>
<dbReference type="Proteomes" id="UP000184330">
    <property type="component" value="Unassembled WGS sequence"/>
</dbReference>
<evidence type="ECO:0000313" key="3">
    <source>
        <dbReference type="EMBL" id="CZR65540.1"/>
    </source>
</evidence>